<dbReference type="AlphaFoldDB" id="A0A0S2F5E8"/>
<keyword evidence="2" id="KW-1003">Cell membrane</keyword>
<feature type="transmembrane region" description="Helical" evidence="6">
    <location>
        <begin position="215"/>
        <end position="233"/>
    </location>
</feature>
<evidence type="ECO:0000256" key="6">
    <source>
        <dbReference type="SAM" id="Phobius"/>
    </source>
</evidence>
<feature type="transmembrane region" description="Helical" evidence="6">
    <location>
        <begin position="736"/>
        <end position="759"/>
    </location>
</feature>
<feature type="transmembrane region" description="Helical" evidence="6">
    <location>
        <begin position="701"/>
        <end position="724"/>
    </location>
</feature>
<name>A0A0S2F5E8_LYSAN</name>
<feature type="transmembrane region" description="Helical" evidence="6">
    <location>
        <begin position="337"/>
        <end position="359"/>
    </location>
</feature>
<evidence type="ECO:0000256" key="3">
    <source>
        <dbReference type="ARBA" id="ARBA00022692"/>
    </source>
</evidence>
<comment type="subcellular location">
    <subcellularLocation>
        <location evidence="1">Cell membrane</location>
        <topology evidence="1">Multi-pass membrane protein</topology>
    </subcellularLocation>
</comment>
<evidence type="ECO:0000256" key="2">
    <source>
        <dbReference type="ARBA" id="ARBA00022475"/>
    </source>
</evidence>
<dbReference type="PROSITE" id="PS50156">
    <property type="entry name" value="SSD"/>
    <property type="match status" value="1"/>
</dbReference>
<evidence type="ECO:0000313" key="8">
    <source>
        <dbReference type="EMBL" id="ALN78763.1"/>
    </source>
</evidence>
<sequence>MRTLILRILAYPRTCLVLLLALLALSGLALTQLRFDNTPDSFFMRDDPALIKYTQYKADFGSDEYSFLVLDAPAQWTPAFIASVRDLGARIEAMDNVNKVTTIASVRHIASVGDGGLDVGPFLGEALDASALAAKRSEALAHPYYRNLLISGDGRHLGILAETGVRPGEIVYKIELAKKIRALAQAPEFKHLDLRVVGAPIIDADVFTIINRESAIFGTLSFILVSVGFWLIFRSWAVALLPLVVASLSIVVAMAVSALIGAPIGMLTAIIPSFLISVGVGSSIFLLAEVYRQYAARGDLRTAIVEGFSHSAGASALSVLTTAGALLSFSWSEIRPVQGIGISMAAGLVASLLIGWLLIPLALSRFRLLPDAQRAARLLDGRVRGMHWLAGFVTRRWRMLLLVLAGLIAIAGFGVARVTTDYYYVGLFKPHTDIYRSYTYVDQTLRGAASMELIVDSAGVGGESIKDPAVLKRMRELQDRLEARYGALGLKTYSIADVVMEISQALHEGDKAAYRIPDSRAEVAESLILFESSGTDELTRLVTGDYAKARINLRMKYRPDSQYQPLFRDIQAEAERILRETPQIRSIETTGVVPLWSRLTNYLASNEIRSIGLSFFVVLTVMVLVFRSATLGLTMALCNLVPVGIALAVMGFGGVFLDPFTLLVSAIAIGILDDDTLHFVKTVVDHYRRKHDMAAALRDTFASTGLAMLLLSSVLVLGFVIYMLSEVQSLAKFGGVTALAIGAGALCEFLFTPAVLMGLERVGLLRHLLPRESDSASSTHTIQETP</sequence>
<gene>
    <name evidence="8" type="ORF">LA76x_0602</name>
</gene>
<dbReference type="STRING" id="84531.LA76x_0602"/>
<keyword evidence="5 6" id="KW-0472">Membrane</keyword>
<dbReference type="Pfam" id="PF03176">
    <property type="entry name" value="MMPL"/>
    <property type="match status" value="2"/>
</dbReference>
<feature type="transmembrane region" description="Helical" evidence="6">
    <location>
        <begin position="633"/>
        <end position="656"/>
    </location>
</feature>
<dbReference type="Proteomes" id="UP000060787">
    <property type="component" value="Chromosome"/>
</dbReference>
<dbReference type="RefSeq" id="WP_057916520.1">
    <property type="nucleotide sequence ID" value="NZ_CP011129.1"/>
</dbReference>
<keyword evidence="4 6" id="KW-1133">Transmembrane helix</keyword>
<dbReference type="GO" id="GO:0005886">
    <property type="term" value="C:plasma membrane"/>
    <property type="evidence" value="ECO:0007669"/>
    <property type="project" value="UniProtKB-SubCell"/>
</dbReference>
<dbReference type="EMBL" id="CP011129">
    <property type="protein sequence ID" value="ALN78763.1"/>
    <property type="molecule type" value="Genomic_DNA"/>
</dbReference>
<evidence type="ECO:0000259" key="7">
    <source>
        <dbReference type="PROSITE" id="PS50156"/>
    </source>
</evidence>
<dbReference type="PATRIC" id="fig|84531.8.peg.630"/>
<protein>
    <submittedName>
        <fullName evidence="8">Sterol-sensing domain of SREBP cleavage-activation family protein</fullName>
    </submittedName>
</protein>
<organism evidence="8 9">
    <name type="scientific">Lysobacter antibioticus</name>
    <dbReference type="NCBI Taxonomy" id="84531"/>
    <lineage>
        <taxon>Bacteria</taxon>
        <taxon>Pseudomonadati</taxon>
        <taxon>Pseudomonadota</taxon>
        <taxon>Gammaproteobacteria</taxon>
        <taxon>Lysobacterales</taxon>
        <taxon>Lysobacteraceae</taxon>
        <taxon>Lysobacter</taxon>
    </lineage>
</organism>
<dbReference type="SUPFAM" id="SSF82866">
    <property type="entry name" value="Multidrug efflux transporter AcrB transmembrane domain"/>
    <property type="match status" value="2"/>
</dbReference>
<dbReference type="KEGG" id="lab:LA76x_0602"/>
<feature type="transmembrane region" description="Helical" evidence="6">
    <location>
        <begin position="270"/>
        <end position="291"/>
    </location>
</feature>
<dbReference type="InterPro" id="IPR050545">
    <property type="entry name" value="Mycobact_MmpL"/>
</dbReference>
<feature type="transmembrane region" description="Helical" evidence="6">
    <location>
        <begin position="399"/>
        <end position="419"/>
    </location>
</feature>
<feature type="transmembrane region" description="Helical" evidence="6">
    <location>
        <begin position="608"/>
        <end position="626"/>
    </location>
</feature>
<evidence type="ECO:0000256" key="5">
    <source>
        <dbReference type="ARBA" id="ARBA00023136"/>
    </source>
</evidence>
<evidence type="ECO:0000256" key="1">
    <source>
        <dbReference type="ARBA" id="ARBA00004651"/>
    </source>
</evidence>
<accession>A0A0S2F5E8</accession>
<proteinExistence type="predicted"/>
<feature type="domain" description="SSD" evidence="7">
    <location>
        <begin position="205"/>
        <end position="365"/>
    </location>
</feature>
<keyword evidence="3 6" id="KW-0812">Transmembrane</keyword>
<dbReference type="Gene3D" id="1.20.1640.10">
    <property type="entry name" value="Multidrug efflux transporter AcrB transmembrane domain"/>
    <property type="match status" value="2"/>
</dbReference>
<dbReference type="InterPro" id="IPR000731">
    <property type="entry name" value="SSD"/>
</dbReference>
<reference evidence="8 9" key="1">
    <citation type="journal article" date="2015" name="BMC Genomics">
        <title>Comparative genomics and metabolic profiling of the genus Lysobacter.</title>
        <authorList>
            <person name="de Bruijn I."/>
            <person name="Cheng X."/>
            <person name="de Jager V."/>
            <person name="Exposito R.G."/>
            <person name="Watrous J."/>
            <person name="Patel N."/>
            <person name="Postma J."/>
            <person name="Dorrestein P.C."/>
            <person name="Kobayashi D."/>
            <person name="Raaijmakers J.M."/>
        </authorList>
    </citation>
    <scope>NUCLEOTIDE SEQUENCE [LARGE SCALE GENOMIC DNA]</scope>
    <source>
        <strain evidence="8 9">76</strain>
    </source>
</reference>
<dbReference type="eggNOG" id="COG1033">
    <property type="taxonomic scope" value="Bacteria"/>
</dbReference>
<feature type="transmembrane region" description="Helical" evidence="6">
    <location>
        <begin position="240"/>
        <end position="264"/>
    </location>
</feature>
<evidence type="ECO:0000313" key="9">
    <source>
        <dbReference type="Proteomes" id="UP000060787"/>
    </source>
</evidence>
<dbReference type="InterPro" id="IPR004869">
    <property type="entry name" value="MMPL_dom"/>
</dbReference>
<feature type="transmembrane region" description="Helical" evidence="6">
    <location>
        <begin position="312"/>
        <end position="331"/>
    </location>
</feature>
<keyword evidence="9" id="KW-1185">Reference proteome</keyword>
<dbReference type="PANTHER" id="PTHR33406:SF12">
    <property type="entry name" value="BLR2997 PROTEIN"/>
    <property type="match status" value="1"/>
</dbReference>
<evidence type="ECO:0000256" key="4">
    <source>
        <dbReference type="ARBA" id="ARBA00022989"/>
    </source>
</evidence>
<dbReference type="PANTHER" id="PTHR33406">
    <property type="entry name" value="MEMBRANE PROTEIN MJ1562-RELATED"/>
    <property type="match status" value="1"/>
</dbReference>